<dbReference type="InterPro" id="IPR032675">
    <property type="entry name" value="LRR_dom_sf"/>
</dbReference>
<dbReference type="PANTHER" id="PTHR15140:SF37">
    <property type="entry name" value="UBIQUITIN-LIKE DOMAIN-CONTAINING PROTEIN"/>
    <property type="match status" value="1"/>
</dbReference>
<dbReference type="Gene3D" id="3.80.10.10">
    <property type="entry name" value="Ribonuclease Inhibitor"/>
    <property type="match status" value="1"/>
</dbReference>
<proteinExistence type="predicted"/>
<dbReference type="EMBL" id="JBEAFC010000006">
    <property type="protein sequence ID" value="KAL1552054.1"/>
    <property type="molecule type" value="Genomic_DNA"/>
</dbReference>
<sequence>MPQLRHLLLNHPCTLPHPPDGSNPPLENLQTLAYIKNLVWNENILQMIPNIKRLELVYEINTEFHLNLLKHLNQLEKLNVHTVYSFSWLRQNPNFPRTLKKLTLVGGGLPWKDMSVIGSLPNLQVLKLRDHACRGQTWETVDGEFLYLRYLLIDGSVLQQWITESSHFPRLTCLVLRSYQMLREIPEGIGEIPTLELIEVNYCNTSLVKSAKKIKEDQESYGNYGLHVRVTHSREIRAEDSIGRRFGLNIRGNCVVFSKGGDEMYVM</sequence>
<comment type="caution">
    <text evidence="1">The sequence shown here is derived from an EMBL/GenBank/DDBJ whole genome shotgun (WGS) entry which is preliminary data.</text>
</comment>
<gene>
    <name evidence="1" type="ORF">AAHA92_12900</name>
</gene>
<accession>A0ABD1HAB6</accession>
<dbReference type="PANTHER" id="PTHR15140">
    <property type="entry name" value="TUBULIN-SPECIFIC CHAPERONE E"/>
    <property type="match status" value="1"/>
</dbReference>
<evidence type="ECO:0000313" key="2">
    <source>
        <dbReference type="Proteomes" id="UP001567538"/>
    </source>
</evidence>
<dbReference type="Proteomes" id="UP001567538">
    <property type="component" value="Unassembled WGS sequence"/>
</dbReference>
<protein>
    <submittedName>
        <fullName evidence="1">Uncharacterized protein</fullName>
    </submittedName>
</protein>
<name>A0ABD1HAB6_SALDI</name>
<keyword evidence="2" id="KW-1185">Reference proteome</keyword>
<dbReference type="AlphaFoldDB" id="A0ABD1HAB6"/>
<evidence type="ECO:0000313" key="1">
    <source>
        <dbReference type="EMBL" id="KAL1552054.1"/>
    </source>
</evidence>
<dbReference type="SUPFAM" id="SSF52058">
    <property type="entry name" value="L domain-like"/>
    <property type="match status" value="1"/>
</dbReference>
<organism evidence="1 2">
    <name type="scientific">Salvia divinorum</name>
    <name type="common">Maria pastora</name>
    <name type="synonym">Diviner's sage</name>
    <dbReference type="NCBI Taxonomy" id="28513"/>
    <lineage>
        <taxon>Eukaryota</taxon>
        <taxon>Viridiplantae</taxon>
        <taxon>Streptophyta</taxon>
        <taxon>Embryophyta</taxon>
        <taxon>Tracheophyta</taxon>
        <taxon>Spermatophyta</taxon>
        <taxon>Magnoliopsida</taxon>
        <taxon>eudicotyledons</taxon>
        <taxon>Gunneridae</taxon>
        <taxon>Pentapetalae</taxon>
        <taxon>asterids</taxon>
        <taxon>lamiids</taxon>
        <taxon>Lamiales</taxon>
        <taxon>Lamiaceae</taxon>
        <taxon>Nepetoideae</taxon>
        <taxon>Mentheae</taxon>
        <taxon>Salviinae</taxon>
        <taxon>Salvia</taxon>
        <taxon>Salvia subgen. Calosphace</taxon>
    </lineage>
</organism>
<reference evidence="1 2" key="1">
    <citation type="submission" date="2024-06" db="EMBL/GenBank/DDBJ databases">
        <title>A chromosome level genome sequence of Diviner's sage (Salvia divinorum).</title>
        <authorList>
            <person name="Ford S.A."/>
            <person name="Ro D.-K."/>
            <person name="Ness R.W."/>
            <person name="Phillips M.A."/>
        </authorList>
    </citation>
    <scope>NUCLEOTIDE SEQUENCE [LARGE SCALE GENOMIC DNA]</scope>
    <source>
        <strain evidence="1">SAF-2024a</strain>
        <tissue evidence="1">Leaf</tissue>
    </source>
</reference>